<gene>
    <name evidence="1" type="ORF">LCGC14_2835390</name>
</gene>
<evidence type="ECO:0000313" key="1">
    <source>
        <dbReference type="EMBL" id="KKK79253.1"/>
    </source>
</evidence>
<protein>
    <submittedName>
        <fullName evidence="1">Uncharacterized protein</fullName>
    </submittedName>
</protein>
<reference evidence="1" key="1">
    <citation type="journal article" date="2015" name="Nature">
        <title>Complex archaea that bridge the gap between prokaryotes and eukaryotes.</title>
        <authorList>
            <person name="Spang A."/>
            <person name="Saw J.H."/>
            <person name="Jorgensen S.L."/>
            <person name="Zaremba-Niedzwiedzka K."/>
            <person name="Martijn J."/>
            <person name="Lind A.E."/>
            <person name="van Eijk R."/>
            <person name="Schleper C."/>
            <person name="Guy L."/>
            <person name="Ettema T.J."/>
        </authorList>
    </citation>
    <scope>NUCLEOTIDE SEQUENCE</scope>
</reference>
<proteinExistence type="predicted"/>
<accession>A0A0F8YCZ1</accession>
<organism evidence="1">
    <name type="scientific">marine sediment metagenome</name>
    <dbReference type="NCBI Taxonomy" id="412755"/>
    <lineage>
        <taxon>unclassified sequences</taxon>
        <taxon>metagenomes</taxon>
        <taxon>ecological metagenomes</taxon>
    </lineage>
</organism>
<name>A0A0F8YCZ1_9ZZZZ</name>
<comment type="caution">
    <text evidence="1">The sequence shown here is derived from an EMBL/GenBank/DDBJ whole genome shotgun (WGS) entry which is preliminary data.</text>
</comment>
<dbReference type="AlphaFoldDB" id="A0A0F8YCZ1"/>
<dbReference type="EMBL" id="LAZR01054114">
    <property type="protein sequence ID" value="KKK79253.1"/>
    <property type="molecule type" value="Genomic_DNA"/>
</dbReference>
<sequence length="95" mass="10793">MSKCMYCSEKHNRRGKYCSDICKQRDYRRRNATVTESNHNVTVEPESVTVSPTVTNPCKYCGKQLEFTILECCYKCAINRPTKPVSPAKAGHTLS</sequence>
<feature type="non-terminal residue" evidence="1">
    <location>
        <position position="95"/>
    </location>
</feature>